<sequence>MAKTKWPKLPRFFVPLFHSANVYLCRSKEEWDAACVHLGVETGGNDMFIGCCQHYQNVDNNENIYLIGVFNGEAATLVHECAHATFYCCRDVGVAIDTSAANETYCYLLDRMFSAFLPHIKQD</sequence>
<dbReference type="EMBL" id="JABXRN010000001">
    <property type="protein sequence ID" value="MBA8122324.1"/>
    <property type="molecule type" value="Genomic_DNA"/>
</dbReference>
<protein>
    <submittedName>
        <fullName evidence="1">Uncharacterized protein</fullName>
    </submittedName>
</protein>
<dbReference type="AlphaFoldDB" id="A0A839CAG6"/>
<dbReference type="Proteomes" id="UP000557483">
    <property type="component" value="Unassembled WGS sequence"/>
</dbReference>
<reference evidence="1 2" key="1">
    <citation type="submission" date="2020-06" db="EMBL/GenBank/DDBJ databases">
        <title>REHAB project genomes.</title>
        <authorList>
            <person name="Shaw L.P."/>
        </authorList>
    </citation>
    <scope>NUCLEOTIDE SEQUENCE [LARGE SCALE GENOMIC DNA]</scope>
    <source>
        <strain evidence="1 2">RHBSTW-00092</strain>
    </source>
</reference>
<evidence type="ECO:0000313" key="1">
    <source>
        <dbReference type="EMBL" id="MBA8122324.1"/>
    </source>
</evidence>
<organism evidence="1 2">
    <name type="scientific">Klebsiella grimontii</name>
    <dbReference type="NCBI Taxonomy" id="2058152"/>
    <lineage>
        <taxon>Bacteria</taxon>
        <taxon>Pseudomonadati</taxon>
        <taxon>Pseudomonadota</taxon>
        <taxon>Gammaproteobacteria</taxon>
        <taxon>Enterobacterales</taxon>
        <taxon>Enterobacteriaceae</taxon>
        <taxon>Klebsiella/Raoultella group</taxon>
        <taxon>Klebsiella</taxon>
    </lineage>
</organism>
<proteinExistence type="predicted"/>
<comment type="caution">
    <text evidence="1">The sequence shown here is derived from an EMBL/GenBank/DDBJ whole genome shotgun (WGS) entry which is preliminary data.</text>
</comment>
<name>A0A839CAG6_9ENTR</name>
<evidence type="ECO:0000313" key="2">
    <source>
        <dbReference type="Proteomes" id="UP000557483"/>
    </source>
</evidence>
<gene>
    <name evidence="1" type="ORF">HV064_00050</name>
</gene>
<accession>A0A839CAG6</accession>
<dbReference type="RefSeq" id="WP_042934307.1">
    <property type="nucleotide sequence ID" value="NZ_CABGXA010000002.1"/>
</dbReference>